<sequence length="207" mass="21656">MKTKLLSAVVLCTVGLMGCGDDSDPAPTNNPPKLDSQQGIMTYVEGKRMVMEGANIPSHPNGVNEGLDFGAASQCYQKVTMSVQAGNFTVDSIPGTIEGGTQTTPGTCNKTLPKNALSFTSRNVLIENVAADGSCFNVVFTYPSFKQVGRGGFSADGKTLNLEIFFENAATGANCEAGPVGSKTINLVANGQSYPFPGNAVQKYVIQ</sequence>
<dbReference type="PROSITE" id="PS51257">
    <property type="entry name" value="PROKAR_LIPOPROTEIN"/>
    <property type="match status" value="1"/>
</dbReference>
<reference evidence="1 2" key="1">
    <citation type="submission" date="2020-04" db="EMBL/GenBank/DDBJ databases">
        <title>Draft genome of Pyxidicoccus fallax type strain.</title>
        <authorList>
            <person name="Whitworth D.E."/>
        </authorList>
    </citation>
    <scope>NUCLEOTIDE SEQUENCE [LARGE SCALE GENOMIC DNA]</scope>
    <source>
        <strain evidence="1 2">DSM 14698</strain>
    </source>
</reference>
<proteinExistence type="predicted"/>
<dbReference type="RefSeq" id="WP_169346622.1">
    <property type="nucleotide sequence ID" value="NZ_JABBJJ010000095.1"/>
</dbReference>
<evidence type="ECO:0008006" key="3">
    <source>
        <dbReference type="Google" id="ProtNLM"/>
    </source>
</evidence>
<dbReference type="AlphaFoldDB" id="A0A848LFX9"/>
<evidence type="ECO:0000313" key="2">
    <source>
        <dbReference type="Proteomes" id="UP000518300"/>
    </source>
</evidence>
<name>A0A848LFX9_9BACT</name>
<dbReference type="EMBL" id="JABBJJ010000095">
    <property type="protein sequence ID" value="NMO17342.1"/>
    <property type="molecule type" value="Genomic_DNA"/>
</dbReference>
<accession>A0A848LFX9</accession>
<comment type="caution">
    <text evidence="1">The sequence shown here is derived from an EMBL/GenBank/DDBJ whole genome shotgun (WGS) entry which is preliminary data.</text>
</comment>
<dbReference type="Proteomes" id="UP000518300">
    <property type="component" value="Unassembled WGS sequence"/>
</dbReference>
<evidence type="ECO:0000313" key="1">
    <source>
        <dbReference type="EMBL" id="NMO17342.1"/>
    </source>
</evidence>
<keyword evidence="2" id="KW-1185">Reference proteome</keyword>
<protein>
    <recommendedName>
        <fullName evidence="3">Lipoprotein</fullName>
    </recommendedName>
</protein>
<organism evidence="1 2">
    <name type="scientific">Pyxidicoccus fallax</name>
    <dbReference type="NCBI Taxonomy" id="394095"/>
    <lineage>
        <taxon>Bacteria</taxon>
        <taxon>Pseudomonadati</taxon>
        <taxon>Myxococcota</taxon>
        <taxon>Myxococcia</taxon>
        <taxon>Myxococcales</taxon>
        <taxon>Cystobacterineae</taxon>
        <taxon>Myxococcaceae</taxon>
        <taxon>Pyxidicoccus</taxon>
    </lineage>
</organism>
<gene>
    <name evidence="1" type="ORF">HG543_21125</name>
</gene>